<evidence type="ECO:0000313" key="2">
    <source>
        <dbReference type="EMBL" id="GAA4357710.1"/>
    </source>
</evidence>
<feature type="region of interest" description="Disordered" evidence="1">
    <location>
        <begin position="288"/>
        <end position="307"/>
    </location>
</feature>
<proteinExistence type="predicted"/>
<evidence type="ECO:0000313" key="3">
    <source>
        <dbReference type="Proteomes" id="UP001500975"/>
    </source>
</evidence>
<sequence>MARDLTGSKGTPDFPNGGSGGTQGTPERTAWVLEACARVLRPVVRLALAFGLKHAHFEAILRELLIDEARRLWKAKGTEPNISQLSVTTGLNRKVVTAKVREAEESLPHTETSAAAKTLTLWLQMATDDPALRSLPLVADEDRPSFEAVARHASRGNVHHRTILDELVRLKMVSEQAGRVELDAAGFVPAKDLKTMLAFLGDNARDHLLAGVANTLGTAPPLLERSVFAAGITAADCERVHQLVRTRWSAMHHELTRELTRAYEAADTGASGRIRIGVYTYYEDAEDVAQATPASPTTPPARSDEQA</sequence>
<keyword evidence="3" id="KW-1185">Reference proteome</keyword>
<name>A0ABP8IFA1_9BURK</name>
<comment type="caution">
    <text evidence="2">The sequence shown here is derived from an EMBL/GenBank/DDBJ whole genome shotgun (WGS) entry which is preliminary data.</text>
</comment>
<accession>A0ABP8IFA1</accession>
<gene>
    <name evidence="2" type="ORF">GCM10023165_51960</name>
</gene>
<protein>
    <recommendedName>
        <fullName evidence="4">DUF4393 domain-containing protein</fullName>
    </recommendedName>
</protein>
<evidence type="ECO:0000256" key="1">
    <source>
        <dbReference type="SAM" id="MobiDB-lite"/>
    </source>
</evidence>
<dbReference type="Pfam" id="PF20112">
    <property type="entry name" value="DUF6502"/>
    <property type="match status" value="1"/>
</dbReference>
<evidence type="ECO:0008006" key="4">
    <source>
        <dbReference type="Google" id="ProtNLM"/>
    </source>
</evidence>
<dbReference type="Proteomes" id="UP001500975">
    <property type="component" value="Unassembled WGS sequence"/>
</dbReference>
<dbReference type="InterPro" id="IPR045445">
    <property type="entry name" value="DUF6502"/>
</dbReference>
<feature type="region of interest" description="Disordered" evidence="1">
    <location>
        <begin position="1"/>
        <end position="26"/>
    </location>
</feature>
<dbReference type="EMBL" id="BAABGJ010000081">
    <property type="protein sequence ID" value="GAA4357710.1"/>
    <property type="molecule type" value="Genomic_DNA"/>
</dbReference>
<reference evidence="3" key="1">
    <citation type="journal article" date="2019" name="Int. J. Syst. Evol. Microbiol.">
        <title>The Global Catalogue of Microorganisms (GCM) 10K type strain sequencing project: providing services to taxonomists for standard genome sequencing and annotation.</title>
        <authorList>
            <consortium name="The Broad Institute Genomics Platform"/>
            <consortium name="The Broad Institute Genome Sequencing Center for Infectious Disease"/>
            <person name="Wu L."/>
            <person name="Ma J."/>
        </authorList>
    </citation>
    <scope>NUCLEOTIDE SEQUENCE [LARGE SCALE GENOMIC DNA]</scope>
    <source>
        <strain evidence="3">JCM 17804</strain>
    </source>
</reference>
<organism evidence="2 3">
    <name type="scientific">Variovorax defluvii</name>
    <dbReference type="NCBI Taxonomy" id="913761"/>
    <lineage>
        <taxon>Bacteria</taxon>
        <taxon>Pseudomonadati</taxon>
        <taxon>Pseudomonadota</taxon>
        <taxon>Betaproteobacteria</taxon>
        <taxon>Burkholderiales</taxon>
        <taxon>Comamonadaceae</taxon>
        <taxon>Variovorax</taxon>
    </lineage>
</organism>